<dbReference type="PANTHER" id="PTHR34310:SF9">
    <property type="entry name" value="BLR5716 PROTEIN"/>
    <property type="match status" value="1"/>
</dbReference>
<evidence type="ECO:0000313" key="3">
    <source>
        <dbReference type="Proteomes" id="UP000215134"/>
    </source>
</evidence>
<accession>A0A240C0G2</accession>
<dbReference type="STRING" id="1411141.GCA_001590885_00933"/>
<feature type="domain" description="DUF427" evidence="1">
    <location>
        <begin position="32"/>
        <end position="122"/>
    </location>
</feature>
<keyword evidence="3" id="KW-1185">Reference proteome</keyword>
<reference evidence="2 3" key="1">
    <citation type="submission" date="2017-06" db="EMBL/GenBank/DDBJ databases">
        <authorList>
            <consortium name="Pathogen Informatics"/>
        </authorList>
    </citation>
    <scope>NUCLEOTIDE SEQUENCE [LARGE SCALE GENOMIC DNA]</scope>
    <source>
        <strain evidence="2 3">NCTC12148</strain>
    </source>
</reference>
<dbReference type="OrthoDB" id="4565346at2"/>
<organism evidence="2 3">
    <name type="scientific">Serratia ficaria</name>
    <dbReference type="NCBI Taxonomy" id="61651"/>
    <lineage>
        <taxon>Bacteria</taxon>
        <taxon>Pseudomonadati</taxon>
        <taxon>Pseudomonadota</taxon>
        <taxon>Gammaproteobacteria</taxon>
        <taxon>Enterobacterales</taxon>
        <taxon>Yersiniaceae</taxon>
        <taxon>Serratia</taxon>
    </lineage>
</organism>
<sequence length="131" mass="14374">MSELTPASGKPVKIPGPDHPIDIAPQPGRVIVSVAGQTLADSRDALALQEANYPPVLYIPRGDVNMALLQKTEYATYCPYKGECSYFSIAAGGQRSVNAVWSYEMPYNAVVAIKDRLAFYPDRVDEIRIEN</sequence>
<dbReference type="Proteomes" id="UP000215134">
    <property type="component" value="Chromosome 1"/>
</dbReference>
<dbReference type="EMBL" id="LT906479">
    <property type="protein sequence ID" value="SNW01415.1"/>
    <property type="molecule type" value="Genomic_DNA"/>
</dbReference>
<protein>
    <submittedName>
        <fullName evidence="2">Domain of uncharacterized function (DUF427)</fullName>
    </submittedName>
</protein>
<dbReference type="PANTHER" id="PTHR34310">
    <property type="entry name" value="DUF427 DOMAIN PROTEIN (AFU_ORTHOLOGUE AFUA_3G02220)"/>
    <property type="match status" value="1"/>
</dbReference>
<dbReference type="InterPro" id="IPR007361">
    <property type="entry name" value="DUF427"/>
</dbReference>
<dbReference type="KEGG" id="sfj:SAMEA4384070_2436"/>
<dbReference type="GeneID" id="75027590"/>
<dbReference type="InterPro" id="IPR038694">
    <property type="entry name" value="DUF427_sf"/>
</dbReference>
<gene>
    <name evidence="2" type="ORF">SAMEA4384070_02436</name>
</gene>
<dbReference type="Gene3D" id="2.170.150.40">
    <property type="entry name" value="Domain of unknown function (DUF427)"/>
    <property type="match status" value="1"/>
</dbReference>
<evidence type="ECO:0000313" key="2">
    <source>
        <dbReference type="EMBL" id="SNW01415.1"/>
    </source>
</evidence>
<name>A0A240C0G2_SERFI</name>
<evidence type="ECO:0000259" key="1">
    <source>
        <dbReference type="Pfam" id="PF04248"/>
    </source>
</evidence>
<proteinExistence type="predicted"/>
<dbReference type="RefSeq" id="WP_061795345.1">
    <property type="nucleotide sequence ID" value="NZ_CABITV010000001.1"/>
</dbReference>
<dbReference type="AlphaFoldDB" id="A0A240C0G2"/>
<dbReference type="Pfam" id="PF04248">
    <property type="entry name" value="NTP_transf_9"/>
    <property type="match status" value="1"/>
</dbReference>